<dbReference type="EMBL" id="VSSQ01030747">
    <property type="protein sequence ID" value="MPM81388.1"/>
    <property type="molecule type" value="Genomic_DNA"/>
</dbReference>
<protein>
    <submittedName>
        <fullName evidence="1">Uncharacterized protein</fullName>
    </submittedName>
</protein>
<organism evidence="1">
    <name type="scientific">bioreactor metagenome</name>
    <dbReference type="NCBI Taxonomy" id="1076179"/>
    <lineage>
        <taxon>unclassified sequences</taxon>
        <taxon>metagenomes</taxon>
        <taxon>ecological metagenomes</taxon>
    </lineage>
</organism>
<proteinExistence type="predicted"/>
<dbReference type="AlphaFoldDB" id="A0A645CX09"/>
<gene>
    <name evidence="1" type="ORF">SDC9_128441</name>
</gene>
<reference evidence="1" key="1">
    <citation type="submission" date="2019-08" db="EMBL/GenBank/DDBJ databases">
        <authorList>
            <person name="Kucharzyk K."/>
            <person name="Murdoch R.W."/>
            <person name="Higgins S."/>
            <person name="Loffler F."/>
        </authorList>
    </citation>
    <scope>NUCLEOTIDE SEQUENCE</scope>
</reference>
<sequence length="147" mass="16446">MRHREYLAALGVFLRQLAEAAEVGFVKSGVHLVEHRDRRSRDLHRREQQRDGDEGAFAAGVLVKHLSVLARQPRVDLDAGVPDRLPLGHHKMRLAASEESLEEMAEAFVDLQEGGGELLMRHHIGVCYEPLDLGGARAHVVELFSEE</sequence>
<comment type="caution">
    <text evidence="1">The sequence shown here is derived from an EMBL/GenBank/DDBJ whole genome shotgun (WGS) entry which is preliminary data.</text>
</comment>
<accession>A0A645CX09</accession>
<evidence type="ECO:0000313" key="1">
    <source>
        <dbReference type="EMBL" id="MPM81388.1"/>
    </source>
</evidence>
<name>A0A645CX09_9ZZZZ</name>